<sequence length="196" mass="20632">DGAYRPGAASRQKPADGAAGVAQSKGGAVMQILSLRPQDPMCLHSELNAFTEVVCYSAQFIAVFQVDETLSVCCSTVVPGYARSADCSVPALTPRDTHASAGQHQAERDERLPRPLILVSEKKVEQMSHSHLSMQAVGLAHANSSNTKQSGSVSPRPDKKWTVTTQGSAAALKADEDSSSVPIPASPHEGRVGDRA</sequence>
<evidence type="ECO:0000313" key="3">
    <source>
        <dbReference type="Proteomes" id="UP001239994"/>
    </source>
</evidence>
<dbReference type="Proteomes" id="UP001239994">
    <property type="component" value="Unassembled WGS sequence"/>
</dbReference>
<dbReference type="EMBL" id="JAROKS010000017">
    <property type="protein sequence ID" value="KAK1794364.1"/>
    <property type="molecule type" value="Genomic_DNA"/>
</dbReference>
<feature type="region of interest" description="Disordered" evidence="1">
    <location>
        <begin position="95"/>
        <end position="115"/>
    </location>
</feature>
<feature type="region of interest" description="Disordered" evidence="1">
    <location>
        <begin position="141"/>
        <end position="196"/>
    </location>
</feature>
<evidence type="ECO:0000313" key="2">
    <source>
        <dbReference type="EMBL" id="KAK1794364.1"/>
    </source>
</evidence>
<keyword evidence="3" id="KW-1185">Reference proteome</keyword>
<protein>
    <submittedName>
        <fullName evidence="2">Uncharacterized protein</fullName>
    </submittedName>
</protein>
<dbReference type="AlphaFoldDB" id="A0AAD8Z9Y6"/>
<evidence type="ECO:0000256" key="1">
    <source>
        <dbReference type="SAM" id="MobiDB-lite"/>
    </source>
</evidence>
<reference evidence="2" key="1">
    <citation type="submission" date="2023-03" db="EMBL/GenBank/DDBJ databases">
        <title>Electrophorus voltai genome.</title>
        <authorList>
            <person name="Bian C."/>
        </authorList>
    </citation>
    <scope>NUCLEOTIDE SEQUENCE</scope>
    <source>
        <strain evidence="2">CB-2022</strain>
        <tissue evidence="2">Muscle</tissue>
    </source>
</reference>
<gene>
    <name evidence="2" type="ORF">P4O66_011249</name>
</gene>
<proteinExistence type="predicted"/>
<organism evidence="2 3">
    <name type="scientific">Electrophorus voltai</name>
    <dbReference type="NCBI Taxonomy" id="2609070"/>
    <lineage>
        <taxon>Eukaryota</taxon>
        <taxon>Metazoa</taxon>
        <taxon>Chordata</taxon>
        <taxon>Craniata</taxon>
        <taxon>Vertebrata</taxon>
        <taxon>Euteleostomi</taxon>
        <taxon>Actinopterygii</taxon>
        <taxon>Neopterygii</taxon>
        <taxon>Teleostei</taxon>
        <taxon>Ostariophysi</taxon>
        <taxon>Gymnotiformes</taxon>
        <taxon>Gymnotoidei</taxon>
        <taxon>Gymnotidae</taxon>
        <taxon>Electrophorus</taxon>
    </lineage>
</organism>
<name>A0AAD8Z9Y6_9TELE</name>
<feature type="region of interest" description="Disordered" evidence="1">
    <location>
        <begin position="1"/>
        <end position="21"/>
    </location>
</feature>
<feature type="non-terminal residue" evidence="2">
    <location>
        <position position="1"/>
    </location>
</feature>
<accession>A0AAD8Z9Y6</accession>
<comment type="caution">
    <text evidence="2">The sequence shown here is derived from an EMBL/GenBank/DDBJ whole genome shotgun (WGS) entry which is preliminary data.</text>
</comment>
<feature type="compositionally biased region" description="Polar residues" evidence="1">
    <location>
        <begin position="142"/>
        <end position="153"/>
    </location>
</feature>